<organism evidence="1 2">
    <name type="scientific">Taklimakanibacter albus</name>
    <dbReference type="NCBI Taxonomy" id="2800327"/>
    <lineage>
        <taxon>Bacteria</taxon>
        <taxon>Pseudomonadati</taxon>
        <taxon>Pseudomonadota</taxon>
        <taxon>Alphaproteobacteria</taxon>
        <taxon>Hyphomicrobiales</taxon>
        <taxon>Aestuariivirgaceae</taxon>
        <taxon>Taklimakanibacter</taxon>
    </lineage>
</organism>
<proteinExistence type="predicted"/>
<name>A0ACC5R448_9HYPH</name>
<keyword evidence="1" id="KW-0315">Glutamine amidotransferase</keyword>
<dbReference type="EMBL" id="JAENHL010000007">
    <property type="protein sequence ID" value="MBK1867432.1"/>
    <property type="molecule type" value="Genomic_DNA"/>
</dbReference>
<gene>
    <name evidence="1" type="ORF">JHL16_13835</name>
</gene>
<comment type="caution">
    <text evidence="1">The sequence shown here is derived from an EMBL/GenBank/DDBJ whole genome shotgun (WGS) entry which is preliminary data.</text>
</comment>
<keyword evidence="2" id="KW-1185">Reference proteome</keyword>
<evidence type="ECO:0000313" key="1">
    <source>
        <dbReference type="EMBL" id="MBK1867432.1"/>
    </source>
</evidence>
<reference evidence="1" key="1">
    <citation type="submission" date="2021-01" db="EMBL/GenBank/DDBJ databases">
        <authorList>
            <person name="Sun Q."/>
        </authorList>
    </citation>
    <scope>NUCLEOTIDE SEQUENCE</scope>
    <source>
        <strain evidence="1">YIM B02566</strain>
    </source>
</reference>
<evidence type="ECO:0000313" key="2">
    <source>
        <dbReference type="Proteomes" id="UP000616151"/>
    </source>
</evidence>
<dbReference type="Proteomes" id="UP000616151">
    <property type="component" value="Unassembled WGS sequence"/>
</dbReference>
<accession>A0ACC5R448</accession>
<protein>
    <submittedName>
        <fullName evidence="1">Type 1 glutamine amidotransferase</fullName>
    </submittedName>
</protein>
<sequence length="241" mass="26435">MKKALIFQHMNHDTPGRFLDYFVEDGITPHAVRLWEGQAIPSLEGYDLMFVLGGAMDVWETEENPWLTGEKQAIREWVADRGKPYIGLCLGHQLLANALGGEVALAQEGEVGVHEVKVNGAAEGHPLFAGLSGSHKVMQWHHAEVKVPPKEATVLASSPRAKVQAIAIDNHAIGMQFHAEFSPQSVASWESLPNYVGALERELGPGAYGKVTAEAYPLMPQMGAMTRRIYDNFKRASGLVR</sequence>